<dbReference type="NCBIfam" id="TIGR00096">
    <property type="entry name" value="16S rRNA (cytidine(1402)-2'-O)-methyltransferase"/>
    <property type="match status" value="1"/>
</dbReference>
<evidence type="ECO:0000256" key="6">
    <source>
        <dbReference type="HAMAP-Rule" id="MF_01877"/>
    </source>
</evidence>
<evidence type="ECO:0000256" key="1">
    <source>
        <dbReference type="ARBA" id="ARBA00022490"/>
    </source>
</evidence>
<dbReference type="GO" id="GO:0005737">
    <property type="term" value="C:cytoplasm"/>
    <property type="evidence" value="ECO:0007669"/>
    <property type="project" value="UniProtKB-SubCell"/>
</dbReference>
<feature type="domain" description="Tetrapyrrole methylase" evidence="7">
    <location>
        <begin position="4"/>
        <end position="202"/>
    </location>
</feature>
<evidence type="ECO:0000256" key="4">
    <source>
        <dbReference type="ARBA" id="ARBA00022679"/>
    </source>
</evidence>
<sequence>MVGKLYLVATPIGNLQDISHRAIAILQQVAAIACEDTRVSRHLLDALGIDKPLFALHQHNEHGAAQALLSRLQAGEDIAVISDAGTPVISDPGAWISRLAHENGITVVPIPGANAVITALCASGLTGDCFHFAGFIPAKNGERLQFLSRFQTARETTIFYESPHRIENSLIAMQSLFSPARRLVIARELTKTFEQIVSLRIDNALEWFNSDSNHRRGEFVLLLAAEENPTDNQAWYSFAEELLNEGLSLKTISRLMQNHCGANKKEVYNYLLTKKDDINAANR</sequence>
<dbReference type="InterPro" id="IPR035996">
    <property type="entry name" value="4pyrrol_Methylase_sf"/>
</dbReference>
<evidence type="ECO:0000256" key="5">
    <source>
        <dbReference type="ARBA" id="ARBA00022691"/>
    </source>
</evidence>
<keyword evidence="4 6" id="KW-0808">Transferase</keyword>
<keyword evidence="1 6" id="KW-0963">Cytoplasm</keyword>
<dbReference type="FunFam" id="3.40.1010.10:FF:000007">
    <property type="entry name" value="Ribosomal RNA small subunit methyltransferase I"/>
    <property type="match status" value="1"/>
</dbReference>
<dbReference type="PANTHER" id="PTHR46111">
    <property type="entry name" value="RIBOSOMAL RNA SMALL SUBUNIT METHYLTRANSFERASE I"/>
    <property type="match status" value="1"/>
</dbReference>
<protein>
    <recommendedName>
        <fullName evidence="6">Ribosomal RNA small subunit methyltransferase I</fullName>
        <ecNumber evidence="6">2.1.1.198</ecNumber>
    </recommendedName>
    <alternativeName>
        <fullName evidence="6">16S rRNA 2'-O-ribose C1402 methyltransferase</fullName>
    </alternativeName>
    <alternativeName>
        <fullName evidence="6">rRNA (cytidine-2'-O-)-methyltransferase RsmI</fullName>
    </alternativeName>
</protein>
<reference evidence="8 9" key="1">
    <citation type="submission" date="2018-06" db="EMBL/GenBank/DDBJ databases">
        <authorList>
            <consortium name="Pathogen Informatics"/>
            <person name="Doyle S."/>
        </authorList>
    </citation>
    <scope>NUCLEOTIDE SEQUENCE [LARGE SCALE GENOMIC DNA]</scope>
    <source>
        <strain evidence="8 9">NCTC10717</strain>
    </source>
</reference>
<comment type="subcellular location">
    <subcellularLocation>
        <location evidence="6">Cytoplasm</location>
    </subcellularLocation>
</comment>
<dbReference type="InterPro" id="IPR014776">
    <property type="entry name" value="4pyrrole_Mease_sub2"/>
</dbReference>
<dbReference type="RefSeq" id="WP_115219173.1">
    <property type="nucleotide sequence ID" value="NZ_UHIA01000004.1"/>
</dbReference>
<evidence type="ECO:0000313" key="9">
    <source>
        <dbReference type="Proteomes" id="UP000254575"/>
    </source>
</evidence>
<comment type="catalytic activity">
    <reaction evidence="6">
        <text>cytidine(1402) in 16S rRNA + S-adenosyl-L-methionine = 2'-O-methylcytidine(1402) in 16S rRNA + S-adenosyl-L-homocysteine + H(+)</text>
        <dbReference type="Rhea" id="RHEA:42924"/>
        <dbReference type="Rhea" id="RHEA-COMP:10285"/>
        <dbReference type="Rhea" id="RHEA-COMP:10286"/>
        <dbReference type="ChEBI" id="CHEBI:15378"/>
        <dbReference type="ChEBI" id="CHEBI:57856"/>
        <dbReference type="ChEBI" id="CHEBI:59789"/>
        <dbReference type="ChEBI" id="CHEBI:74495"/>
        <dbReference type="ChEBI" id="CHEBI:82748"/>
        <dbReference type="EC" id="2.1.1.198"/>
    </reaction>
</comment>
<gene>
    <name evidence="6 8" type="primary">rsmI</name>
    <name evidence="8" type="ORF">NCTC10717_02073</name>
</gene>
<keyword evidence="5 6" id="KW-0949">S-adenosyl-L-methionine</keyword>
<evidence type="ECO:0000313" key="8">
    <source>
        <dbReference type="EMBL" id="SUO98331.1"/>
    </source>
</evidence>
<comment type="similarity">
    <text evidence="6">Belongs to the methyltransferase superfamily. RsmI family.</text>
</comment>
<accession>A0A380N342</accession>
<dbReference type="AlphaFoldDB" id="A0A380N342"/>
<dbReference type="FunFam" id="3.30.950.10:FF:000002">
    <property type="entry name" value="Ribosomal RNA small subunit methyltransferase I"/>
    <property type="match status" value="1"/>
</dbReference>
<dbReference type="GO" id="GO:0070677">
    <property type="term" value="F:rRNA (cytosine-2'-O-)-methyltransferase activity"/>
    <property type="evidence" value="ECO:0007669"/>
    <property type="project" value="UniProtKB-UniRule"/>
</dbReference>
<dbReference type="PROSITE" id="PS51257">
    <property type="entry name" value="PROKAR_LIPOPROTEIN"/>
    <property type="match status" value="1"/>
</dbReference>
<dbReference type="CDD" id="cd11648">
    <property type="entry name" value="RsmI"/>
    <property type="match status" value="1"/>
</dbReference>
<keyword evidence="9" id="KW-1185">Reference proteome</keyword>
<evidence type="ECO:0000256" key="3">
    <source>
        <dbReference type="ARBA" id="ARBA00022603"/>
    </source>
</evidence>
<evidence type="ECO:0000256" key="2">
    <source>
        <dbReference type="ARBA" id="ARBA00022552"/>
    </source>
</evidence>
<dbReference type="InterPro" id="IPR014777">
    <property type="entry name" value="4pyrrole_Mease_sub1"/>
</dbReference>
<dbReference type="InterPro" id="IPR000878">
    <property type="entry name" value="4pyrrol_Mease"/>
</dbReference>
<dbReference type="SUPFAM" id="SSF53790">
    <property type="entry name" value="Tetrapyrrole methylase"/>
    <property type="match status" value="1"/>
</dbReference>
<dbReference type="EC" id="2.1.1.198" evidence="6"/>
<dbReference type="Gene3D" id="3.40.1010.10">
    <property type="entry name" value="Cobalt-precorrin-4 Transmethylase, Domain 1"/>
    <property type="match status" value="1"/>
</dbReference>
<dbReference type="HAMAP" id="MF_01877">
    <property type="entry name" value="16SrRNA_methyltr_I"/>
    <property type="match status" value="1"/>
</dbReference>
<dbReference type="PIRSF" id="PIRSF005917">
    <property type="entry name" value="MTase_YraL"/>
    <property type="match status" value="1"/>
</dbReference>
<dbReference type="PANTHER" id="PTHR46111:SF1">
    <property type="entry name" value="RIBOSOMAL RNA SMALL SUBUNIT METHYLTRANSFERASE I"/>
    <property type="match status" value="1"/>
</dbReference>
<dbReference type="InterPro" id="IPR008189">
    <property type="entry name" value="rRNA_ssu_MeTfrase_I"/>
</dbReference>
<dbReference type="Proteomes" id="UP000254575">
    <property type="component" value="Unassembled WGS sequence"/>
</dbReference>
<organism evidence="8 9">
    <name type="scientific">Suttonella indologenes</name>
    <dbReference type="NCBI Taxonomy" id="13276"/>
    <lineage>
        <taxon>Bacteria</taxon>
        <taxon>Pseudomonadati</taxon>
        <taxon>Pseudomonadota</taxon>
        <taxon>Gammaproteobacteria</taxon>
        <taxon>Cardiobacteriales</taxon>
        <taxon>Cardiobacteriaceae</taxon>
        <taxon>Suttonella</taxon>
    </lineage>
</organism>
<dbReference type="Pfam" id="PF00590">
    <property type="entry name" value="TP_methylase"/>
    <property type="match status" value="1"/>
</dbReference>
<keyword evidence="3 6" id="KW-0489">Methyltransferase</keyword>
<dbReference type="OrthoDB" id="9809084at2"/>
<dbReference type="Gene3D" id="3.30.950.10">
    <property type="entry name" value="Methyltransferase, Cobalt-precorrin-4 Transmethylase, Domain 2"/>
    <property type="match status" value="1"/>
</dbReference>
<evidence type="ECO:0000259" key="7">
    <source>
        <dbReference type="Pfam" id="PF00590"/>
    </source>
</evidence>
<keyword evidence="2 6" id="KW-0698">rRNA processing</keyword>
<dbReference type="InterPro" id="IPR018063">
    <property type="entry name" value="SAM_MeTrfase_RsmI_CS"/>
</dbReference>
<dbReference type="EMBL" id="UHIA01000004">
    <property type="protein sequence ID" value="SUO98331.1"/>
    <property type="molecule type" value="Genomic_DNA"/>
</dbReference>
<dbReference type="PROSITE" id="PS01296">
    <property type="entry name" value="RSMI"/>
    <property type="match status" value="1"/>
</dbReference>
<comment type="function">
    <text evidence="6">Catalyzes the 2'-O-methylation of the ribose of cytidine 1402 (C1402) in 16S rRNA.</text>
</comment>
<proteinExistence type="inferred from homology"/>
<name>A0A380N342_9GAMM</name>